<dbReference type="EMBL" id="MK867354">
    <property type="protein sequence ID" value="QFG06293.1"/>
    <property type="molecule type" value="Genomic_DNA"/>
</dbReference>
<reference evidence="1" key="1">
    <citation type="submission" date="2019-04" db="EMBL/GenBank/DDBJ databases">
        <title>Genomic and proteomic characterization of cyanophage S-SCSM1 provides new insights into understanding the viral gene diversity and phage-host interactions.</title>
        <authorList>
            <person name="Wang Q."/>
            <person name="Xu Y."/>
            <person name="Jiao N."/>
            <person name="Zhang R."/>
        </authorList>
    </citation>
    <scope>NUCLEOTIDE SEQUENCE [LARGE SCALE GENOMIC DNA]</scope>
</reference>
<organism evidence="1 2">
    <name type="scientific">Synechococcus phage S-SCSM1</name>
    <dbReference type="NCBI Taxonomy" id="2588487"/>
    <lineage>
        <taxon>Viruses</taxon>
        <taxon>Duplodnaviria</taxon>
        <taxon>Heunggongvirae</taxon>
        <taxon>Uroviricota</taxon>
        <taxon>Caudoviricetes</taxon>
        <taxon>Pantevenvirales</taxon>
        <taxon>Kyanoviridae</taxon>
        <taxon>Zhoulongquanvirus</taxon>
        <taxon>Zhoulongquanvirus esscess</taxon>
    </lineage>
</organism>
<evidence type="ECO:0000313" key="2">
    <source>
        <dbReference type="Proteomes" id="UP000515683"/>
    </source>
</evidence>
<keyword evidence="2" id="KW-1185">Reference proteome</keyword>
<gene>
    <name evidence="1" type="ORF">SSCSM1_37</name>
</gene>
<protein>
    <submittedName>
        <fullName evidence="1">Uncharacterized protein</fullName>
    </submittedName>
</protein>
<evidence type="ECO:0000313" key="1">
    <source>
        <dbReference type="EMBL" id="QFG06293.1"/>
    </source>
</evidence>
<name>A0A6M2ZHQ5_9CAUD</name>
<dbReference type="Proteomes" id="UP000515683">
    <property type="component" value="Segment"/>
</dbReference>
<sequence>MDMILQDESPTNISDRIKDMLFAKSAEKIDALKPSIGNGVFDETEVESEEE</sequence>
<accession>A0A6M2ZHQ5</accession>
<proteinExistence type="predicted"/>